<organism evidence="1 2">
    <name type="scientific">Urochloa decumbens</name>
    <dbReference type="NCBI Taxonomy" id="240449"/>
    <lineage>
        <taxon>Eukaryota</taxon>
        <taxon>Viridiplantae</taxon>
        <taxon>Streptophyta</taxon>
        <taxon>Embryophyta</taxon>
        <taxon>Tracheophyta</taxon>
        <taxon>Spermatophyta</taxon>
        <taxon>Magnoliopsida</taxon>
        <taxon>Liliopsida</taxon>
        <taxon>Poales</taxon>
        <taxon>Poaceae</taxon>
        <taxon>PACMAD clade</taxon>
        <taxon>Panicoideae</taxon>
        <taxon>Panicodae</taxon>
        <taxon>Paniceae</taxon>
        <taxon>Melinidinae</taxon>
        <taxon>Urochloa</taxon>
    </lineage>
</organism>
<sequence>MARRLCGIFINYVGQERPYLFSRQPERAAPRIDGKLRFLPRSGLWRELAHHSNGLLLIQDWEKMYVCNPATRRWMDLPPRPKGFADAEHLVFDPTVSLHYEVISFAETPRKPKIPIQPDIKRPSWCRSSRDYTQEEIRNLPSALRAKHDREVEIKGSVEWPPSSYVAQVFSSKSGQWDERVYVREDDVAGTLGDVWSDPWGPDSETLSYYAPRRNAVHWQGAFYIHCHGGFVMRLSQLDHKYKVIKTPRLDNVFTQRKLDVNDFLRKETPYRDKEYCLRDFQIEQDYVDTKKPSVHLGKSEHGIYCTALLWHQLHIWVLHEASESRSIPEWELKHKADIKSSFLQHYLREDRKEIETSWSLDCGMEGSDDQIDCGWDSSDDGVTNVKGDDGVTNVEGDNGVTNVEGDDGVDNDDRYIPMRCDMDLLGYHPSKEIAFLGNCFDGFAYYLGTSKLQYIGRFYPIGCMHIMVAATHESFIYTPCMDDLLPDHKSNITNGK</sequence>
<dbReference type="PANTHER" id="PTHR34591">
    <property type="entry name" value="OS03G0653100 PROTEIN-RELATED"/>
    <property type="match status" value="1"/>
</dbReference>
<dbReference type="PANTHER" id="PTHR34591:SF28">
    <property type="entry name" value="F-BOX DOMAIN-CONTAINING PROTEIN"/>
    <property type="match status" value="1"/>
</dbReference>
<name>A0ABC9FLF1_9POAL</name>
<evidence type="ECO:0000313" key="2">
    <source>
        <dbReference type="Proteomes" id="UP001497457"/>
    </source>
</evidence>
<evidence type="ECO:0000313" key="1">
    <source>
        <dbReference type="EMBL" id="CAL5077131.1"/>
    </source>
</evidence>
<proteinExistence type="predicted"/>
<dbReference type="Proteomes" id="UP001497457">
    <property type="component" value="Chromosome 6rd"/>
</dbReference>
<evidence type="ECO:0008006" key="3">
    <source>
        <dbReference type="Google" id="ProtNLM"/>
    </source>
</evidence>
<gene>
    <name evidence="1" type="ORF">URODEC1_LOCUS106516</name>
</gene>
<protein>
    <recommendedName>
        <fullName evidence="3">F-box protein</fullName>
    </recommendedName>
</protein>
<accession>A0ABC9FLF1</accession>
<reference evidence="1" key="1">
    <citation type="submission" date="2024-10" db="EMBL/GenBank/DDBJ databases">
        <authorList>
            <person name="Ryan C."/>
        </authorList>
    </citation>
    <scope>NUCLEOTIDE SEQUENCE [LARGE SCALE GENOMIC DNA]</scope>
</reference>
<dbReference type="AlphaFoldDB" id="A0ABC9FLF1"/>
<keyword evidence="2" id="KW-1185">Reference proteome</keyword>
<dbReference type="EMBL" id="OZ075116">
    <property type="protein sequence ID" value="CAL5077131.1"/>
    <property type="molecule type" value="Genomic_DNA"/>
</dbReference>